<organism evidence="1 2">
    <name type="scientific">Bradyrhizobium canariense</name>
    <dbReference type="NCBI Taxonomy" id="255045"/>
    <lineage>
        <taxon>Bacteria</taxon>
        <taxon>Pseudomonadati</taxon>
        <taxon>Pseudomonadota</taxon>
        <taxon>Alphaproteobacteria</taxon>
        <taxon>Hyphomicrobiales</taxon>
        <taxon>Nitrobacteraceae</taxon>
        <taxon>Bradyrhizobium</taxon>
    </lineage>
</organism>
<evidence type="ECO:0000313" key="2">
    <source>
        <dbReference type="Proteomes" id="UP000193553"/>
    </source>
</evidence>
<protein>
    <submittedName>
        <fullName evidence="1">Uncharacterized protein</fullName>
    </submittedName>
</protein>
<reference evidence="1 2" key="1">
    <citation type="submission" date="2017-03" db="EMBL/GenBank/DDBJ databases">
        <title>Whole genome sequences of fourteen strains of Bradyrhizobium canariense and one strain of Bradyrhizobium japonicum isolated from Lupinus (Papilionoideae: Genisteae) species in Algeria.</title>
        <authorList>
            <person name="Crovadore J."/>
            <person name="Chekireb D."/>
            <person name="Brachmann A."/>
            <person name="Chablais R."/>
            <person name="Cochard B."/>
            <person name="Lefort F."/>
        </authorList>
    </citation>
    <scope>NUCLEOTIDE SEQUENCE [LARGE SCALE GENOMIC DNA]</scope>
    <source>
        <strain evidence="1 2">UBMA195</strain>
    </source>
</reference>
<comment type="caution">
    <text evidence="1">The sequence shown here is derived from an EMBL/GenBank/DDBJ whole genome shotgun (WGS) entry which is preliminary data.</text>
</comment>
<dbReference type="AlphaFoldDB" id="A0A1X3H2K1"/>
<dbReference type="RefSeq" id="WP_085361165.1">
    <property type="nucleotide sequence ID" value="NZ_NAFD01000187.1"/>
</dbReference>
<evidence type="ECO:0000313" key="1">
    <source>
        <dbReference type="EMBL" id="OSJ05609.1"/>
    </source>
</evidence>
<accession>A0A1X3H2K1</accession>
<dbReference type="Proteomes" id="UP000193553">
    <property type="component" value="Unassembled WGS sequence"/>
</dbReference>
<proteinExistence type="predicted"/>
<name>A0A1X3H2K1_9BRAD</name>
<dbReference type="OrthoDB" id="9925737at2"/>
<dbReference type="EMBL" id="NAFI01000182">
    <property type="protein sequence ID" value="OSJ05609.1"/>
    <property type="molecule type" value="Genomic_DNA"/>
</dbReference>
<gene>
    <name evidence="1" type="ORF">BSZ18_25960</name>
</gene>
<sequence length="85" mass="9406">MSQVFKPFDLKLLNRPHMITLTITSESGDTFVVRFQSKTGQSADGSPMWQDSEVTKAVGRSQRYGLDGNFRLVIEAPSDPDKADG</sequence>